<dbReference type="Proteomes" id="UP000239898">
    <property type="component" value="Unassembled WGS sequence"/>
</dbReference>
<accession>A0A2S6YYW2</accession>
<evidence type="ECO:0000259" key="1">
    <source>
        <dbReference type="Pfam" id="PF01610"/>
    </source>
</evidence>
<organism evidence="2 3">
    <name type="scientific">Xanthomonas theicola</name>
    <dbReference type="NCBI Taxonomy" id="56464"/>
    <lineage>
        <taxon>Bacteria</taxon>
        <taxon>Pseudomonadati</taxon>
        <taxon>Pseudomonadota</taxon>
        <taxon>Gammaproteobacteria</taxon>
        <taxon>Lysobacterales</taxon>
        <taxon>Lysobacteraceae</taxon>
        <taxon>Xanthomonas</taxon>
    </lineage>
</organism>
<dbReference type="AlphaFoldDB" id="A0A2S6YYW2"/>
<name>A0A2S6YYW2_9XANT</name>
<keyword evidence="3" id="KW-1185">Reference proteome</keyword>
<reference evidence="2 3" key="1">
    <citation type="submission" date="2016-08" db="EMBL/GenBank/DDBJ databases">
        <title>Evolution of the type three secretion system and type three effector repertoires in Xanthomonas.</title>
        <authorList>
            <person name="Merda D."/>
            <person name="Briand M."/>
            <person name="Bosis E."/>
            <person name="Rousseau C."/>
            <person name="Portier P."/>
            <person name="Jacques M.-A."/>
            <person name="Fischer-Le Saux M."/>
        </authorList>
    </citation>
    <scope>NUCLEOTIDE SEQUENCE [LARGE SCALE GENOMIC DNA]</scope>
    <source>
        <strain evidence="2 3">CFBP 4691</strain>
    </source>
</reference>
<proteinExistence type="predicted"/>
<evidence type="ECO:0000313" key="3">
    <source>
        <dbReference type="Proteomes" id="UP000239898"/>
    </source>
</evidence>
<gene>
    <name evidence="2" type="ORF">XthCFBP4691_20370</name>
</gene>
<sequence length="125" mass="14750">MRQHRPNARVVYDLFHVIAEDGREVIGRGRVDAANPLRHDKPARKAVERAHWLLLRNRANLAESERIQLSEVLQANQTLMTVYAMKEQRKALWNAGTARAWRRAWRQWRRHARESAIPALMHFAR</sequence>
<comment type="caution">
    <text evidence="2">The sequence shown here is derived from an EMBL/GenBank/DDBJ whole genome shotgun (WGS) entry which is preliminary data.</text>
</comment>
<feature type="non-terminal residue" evidence="2">
    <location>
        <position position="125"/>
    </location>
</feature>
<feature type="domain" description="Transposase IS204/IS1001/IS1096/IS1165 DDE" evidence="1">
    <location>
        <begin position="2"/>
        <end position="124"/>
    </location>
</feature>
<dbReference type="Pfam" id="PF01610">
    <property type="entry name" value="DDE_Tnp_ISL3"/>
    <property type="match status" value="1"/>
</dbReference>
<dbReference type="InterPro" id="IPR002560">
    <property type="entry name" value="Transposase_DDE"/>
</dbReference>
<protein>
    <submittedName>
        <fullName evidence="2">ISL3 family transposase</fullName>
    </submittedName>
</protein>
<dbReference type="EMBL" id="MIGX01000286">
    <property type="protein sequence ID" value="PPT73314.1"/>
    <property type="molecule type" value="Genomic_DNA"/>
</dbReference>
<evidence type="ECO:0000313" key="2">
    <source>
        <dbReference type="EMBL" id="PPT73314.1"/>
    </source>
</evidence>